<keyword evidence="1" id="KW-0812">Transmembrane</keyword>
<evidence type="ECO:0000313" key="2">
    <source>
        <dbReference type="EMBL" id="AAS44463.1"/>
    </source>
</evidence>
<proteinExistence type="predicted"/>
<evidence type="ECO:0000256" key="1">
    <source>
        <dbReference type="SAM" id="Phobius"/>
    </source>
</evidence>
<evidence type="ECO:0000313" key="3">
    <source>
        <dbReference type="Proteomes" id="UP000002527"/>
    </source>
</evidence>
<feature type="transmembrane region" description="Helical" evidence="1">
    <location>
        <begin position="32"/>
        <end position="49"/>
    </location>
</feature>
<dbReference type="EMBL" id="AE017194">
    <property type="protein sequence ID" value="AAS44463.1"/>
    <property type="molecule type" value="Genomic_DNA"/>
</dbReference>
<accession>Q72X15</accession>
<dbReference type="KEGG" id="bca:BCE_5563"/>
<name>Q72X15_BACC1</name>
<keyword evidence="1" id="KW-1133">Transmembrane helix</keyword>
<reference evidence="2 3" key="1">
    <citation type="journal article" date="2004" name="Nucleic Acids Res.">
        <title>The genome sequence of Bacillus cereus ATCC 10987 reveals metabolic adaptations and a large plasmid related to Bacillus anthracis pXO1.</title>
        <authorList>
            <person name="Rasko D.A."/>
            <person name="Ravel J."/>
            <person name="Okstad O.A."/>
            <person name="Helgason E."/>
            <person name="Cer R.Z."/>
            <person name="Jiang L."/>
            <person name="Shores K.A."/>
            <person name="Fouts D.E."/>
            <person name="Tourasse N.J."/>
            <person name="Angiuoli S.V."/>
            <person name="Kolonay J."/>
            <person name="Nelson W.C."/>
            <person name="Kolsto A.-B."/>
            <person name="Fraser C.M."/>
            <person name="Read T.D."/>
        </authorList>
    </citation>
    <scope>NUCLEOTIDE SEQUENCE [LARGE SCALE GENOMIC DNA]</scope>
    <source>
        <strain evidence="3">ATCC 10987 / NRS 248</strain>
    </source>
</reference>
<dbReference type="Proteomes" id="UP000002527">
    <property type="component" value="Chromosome"/>
</dbReference>
<dbReference type="HOGENOM" id="CLU_3164362_0_0_9"/>
<sequence>MNHDTKFCDIMLLFQKGTLFIFRIFIDEIQKIGWIIMFLYVYYWVFFNLNEQMIIKV</sequence>
<organism evidence="2 3">
    <name type="scientific">Bacillus cereus (strain ATCC 10987 / NRS 248)</name>
    <dbReference type="NCBI Taxonomy" id="222523"/>
    <lineage>
        <taxon>Bacteria</taxon>
        <taxon>Bacillati</taxon>
        <taxon>Bacillota</taxon>
        <taxon>Bacilli</taxon>
        <taxon>Bacillales</taxon>
        <taxon>Bacillaceae</taxon>
        <taxon>Bacillus</taxon>
        <taxon>Bacillus cereus group</taxon>
    </lineage>
</organism>
<dbReference type="AlphaFoldDB" id="Q72X15"/>
<gene>
    <name evidence="2" type="ordered locus">BCE_5563</name>
</gene>
<protein>
    <submittedName>
        <fullName evidence="2">Uncharacterized protein</fullName>
    </submittedName>
</protein>
<keyword evidence="1" id="KW-0472">Membrane</keyword>